<dbReference type="Pfam" id="PF00149">
    <property type="entry name" value="Metallophos"/>
    <property type="match status" value="1"/>
</dbReference>
<dbReference type="EMBL" id="FMYF01000010">
    <property type="protein sequence ID" value="SDB93493.1"/>
    <property type="molecule type" value="Genomic_DNA"/>
</dbReference>
<reference evidence="3 4" key="1">
    <citation type="submission" date="2016-06" db="EMBL/GenBank/DDBJ databases">
        <authorList>
            <person name="Olsen C.W."/>
            <person name="Carey S."/>
            <person name="Hinshaw L."/>
            <person name="Karasin A.I."/>
        </authorList>
    </citation>
    <scope>NUCLEOTIDE SEQUENCE [LARGE SCALE GENOMIC DNA]</scope>
    <source>
        <strain evidence="3 4">LZ-22</strain>
    </source>
</reference>
<dbReference type="GO" id="GO:0016787">
    <property type="term" value="F:hydrolase activity"/>
    <property type="evidence" value="ECO:0007669"/>
    <property type="project" value="InterPro"/>
</dbReference>
<accession>A0A1G6HH70</accession>
<evidence type="ECO:0000259" key="2">
    <source>
        <dbReference type="Pfam" id="PF00149"/>
    </source>
</evidence>
<feature type="signal peptide" evidence="1">
    <location>
        <begin position="1"/>
        <end position="27"/>
    </location>
</feature>
<organism evidence="3 4">
    <name type="scientific">Raineyella antarctica</name>
    <dbReference type="NCBI Taxonomy" id="1577474"/>
    <lineage>
        <taxon>Bacteria</taxon>
        <taxon>Bacillati</taxon>
        <taxon>Actinomycetota</taxon>
        <taxon>Actinomycetes</taxon>
        <taxon>Propionibacteriales</taxon>
        <taxon>Propionibacteriaceae</taxon>
        <taxon>Raineyella</taxon>
    </lineage>
</organism>
<evidence type="ECO:0000313" key="3">
    <source>
        <dbReference type="EMBL" id="SDB93493.1"/>
    </source>
</evidence>
<dbReference type="STRING" id="1577474.GA0111570_11014"/>
<evidence type="ECO:0000313" key="4">
    <source>
        <dbReference type="Proteomes" id="UP000199086"/>
    </source>
</evidence>
<sequence length="344" mass="37416">MSRIRSLAVAAATLAVTALVGVPAAQAAPGQAPGQQQAGHYSFAVIGDVPYGAAQVARFPGWVDDINAADPSLVLHVGDIKSGSDRCDTSYYKMIRTQFDRFEAPLVYTPGDNEWTDCHRPNNGSYNPYERLDTIRRIFFDKPGTTLGEPPTKVSSQAALGFPENVSLRRQGISMAAIHVVGSNNGLAPWTGATAPNQVQVTEERARMDASIDLVRQTFANAGRRHDRAVAIFLQADMFDPDNPRDGFWDTSAFNELVQVLTDESSAFNGDVYLFDGDSHTYNVDKPLAAGSAWLGYYGVRGTADNLTRITVDGSSNNKDWLRVTVNRPGAAEALSWQRVAYTH</sequence>
<dbReference type="RefSeq" id="WP_092612288.1">
    <property type="nucleotide sequence ID" value="NZ_FMYF01000010.1"/>
</dbReference>
<feature type="domain" description="Calcineurin-like phosphoesterase" evidence="2">
    <location>
        <begin position="42"/>
        <end position="128"/>
    </location>
</feature>
<keyword evidence="4" id="KW-1185">Reference proteome</keyword>
<gene>
    <name evidence="3" type="ORF">GA0111570_11014</name>
</gene>
<protein>
    <submittedName>
        <fullName evidence="3">Calcineurin-like phosphoesterase</fullName>
    </submittedName>
</protein>
<evidence type="ECO:0000256" key="1">
    <source>
        <dbReference type="SAM" id="SignalP"/>
    </source>
</evidence>
<dbReference type="SUPFAM" id="SSF56300">
    <property type="entry name" value="Metallo-dependent phosphatases"/>
    <property type="match status" value="1"/>
</dbReference>
<dbReference type="Proteomes" id="UP000199086">
    <property type="component" value="Unassembled WGS sequence"/>
</dbReference>
<dbReference type="AlphaFoldDB" id="A0A1G6HH70"/>
<dbReference type="OrthoDB" id="58809at2"/>
<dbReference type="CDD" id="cd00838">
    <property type="entry name" value="MPP_superfamily"/>
    <property type="match status" value="1"/>
</dbReference>
<dbReference type="InterPro" id="IPR004843">
    <property type="entry name" value="Calcineurin-like_PHP"/>
</dbReference>
<feature type="chain" id="PRO_5011460499" evidence="1">
    <location>
        <begin position="28"/>
        <end position="344"/>
    </location>
</feature>
<proteinExistence type="predicted"/>
<dbReference type="InterPro" id="IPR029052">
    <property type="entry name" value="Metallo-depent_PP-like"/>
</dbReference>
<name>A0A1G6HH70_9ACTN</name>
<keyword evidence="1" id="KW-0732">Signal</keyword>